<dbReference type="KEGG" id="sacz:AOT14_20740"/>
<evidence type="ECO:0008006" key="4">
    <source>
        <dbReference type="Google" id="ProtNLM"/>
    </source>
</evidence>
<evidence type="ECO:0000256" key="1">
    <source>
        <dbReference type="SAM" id="Phobius"/>
    </source>
</evidence>
<keyword evidence="3" id="KW-1185">Reference proteome</keyword>
<gene>
    <name evidence="2" type="ORF">AOT14_20740</name>
</gene>
<dbReference type="EMBL" id="CP012900">
    <property type="protein sequence ID" value="ALJ28449.1"/>
    <property type="molecule type" value="Genomic_DNA"/>
</dbReference>
<feature type="transmembrane region" description="Helical" evidence="1">
    <location>
        <begin position="50"/>
        <end position="72"/>
    </location>
</feature>
<dbReference type="OrthoDB" id="128884at2"/>
<keyword evidence="1" id="KW-0812">Transmembrane</keyword>
<keyword evidence="1" id="KW-1133">Transmembrane helix</keyword>
<protein>
    <recommendedName>
        <fullName evidence="4">FecR protein domain-containing protein</fullName>
    </recommendedName>
</protein>
<proteinExistence type="predicted"/>
<organism evidence="2 3">
    <name type="scientific">Stenotrophomonas acidaminiphila</name>
    <dbReference type="NCBI Taxonomy" id="128780"/>
    <lineage>
        <taxon>Bacteria</taxon>
        <taxon>Pseudomonadati</taxon>
        <taxon>Pseudomonadota</taxon>
        <taxon>Gammaproteobacteria</taxon>
        <taxon>Lysobacterales</taxon>
        <taxon>Lysobacteraceae</taxon>
        <taxon>Stenotrophomonas</taxon>
    </lineage>
</organism>
<dbReference type="PATRIC" id="fig|128780.6.peg.2088"/>
<reference evidence="2 3" key="1">
    <citation type="journal article" date="2015" name="Genome Announc.">
        <title>Complete Genome Sequencing of Stenotrophomonas acidaminiphila ZAC14D2_NAIMI4_2, a Multidrug-Resistant Strain Isolated from Sediments of a Polluted River in Mexico, Uncovers New Antibiotic Resistance Genes and a Novel Class-II Lasso Peptide Biosynthesis Gene Cluster.</title>
        <authorList>
            <person name="Vinuesa P."/>
            <person name="Ochoa-Sanchez L.E."/>
        </authorList>
    </citation>
    <scope>NUCLEOTIDE SEQUENCE [LARGE SCALE GENOMIC DNA]</scope>
    <source>
        <strain evidence="2 3">ZAC14D2_NAIMI4_2</strain>
    </source>
</reference>
<evidence type="ECO:0000313" key="2">
    <source>
        <dbReference type="EMBL" id="ALJ28449.1"/>
    </source>
</evidence>
<sequence length="341" mass="37020">MVETPDPLWDPDLPGDHELERLTTLLGRYRHVPGPLPTAPALRRRRSGRVLPGAAAAALVAGMAIVAAWLPWRLQWSEHRQWAVEVEADARTLPATLAVGQTLATAATQSATLQVARIGRMQVLPGTRVRLTDTRTGHHRLELLEGSIRARIWAPPGHFGIATGSSETVDLGCAFEMSRSPQGDGTLRVTSGWVMHRVEGQETLVPAGSTLDFSAERSGIPLASDAAAGFRTAVIRFDQAMAAGQRPPDAEARVAREATAADRFSLLTLLTRYPALASGPLYTRLATMFDSAPPPGHRAAWLHGDVQAMNLWWEQIPRPPKAWWLNWRDALDRAPAVPAAG</sequence>
<name>A0A0S1B063_9GAMM</name>
<dbReference type="AlphaFoldDB" id="A0A0S1B063"/>
<evidence type="ECO:0000313" key="3">
    <source>
        <dbReference type="Proteomes" id="UP000061010"/>
    </source>
</evidence>
<dbReference type="Proteomes" id="UP000061010">
    <property type="component" value="Chromosome"/>
</dbReference>
<keyword evidence="1" id="KW-0472">Membrane</keyword>
<accession>A0A0S1B063</accession>